<organism evidence="2 3">
    <name type="scientific">Eumeta variegata</name>
    <name type="common">Bagworm moth</name>
    <name type="synonym">Eumeta japonica</name>
    <dbReference type="NCBI Taxonomy" id="151549"/>
    <lineage>
        <taxon>Eukaryota</taxon>
        <taxon>Metazoa</taxon>
        <taxon>Ecdysozoa</taxon>
        <taxon>Arthropoda</taxon>
        <taxon>Hexapoda</taxon>
        <taxon>Insecta</taxon>
        <taxon>Pterygota</taxon>
        <taxon>Neoptera</taxon>
        <taxon>Endopterygota</taxon>
        <taxon>Lepidoptera</taxon>
        <taxon>Glossata</taxon>
        <taxon>Ditrysia</taxon>
        <taxon>Tineoidea</taxon>
        <taxon>Psychidae</taxon>
        <taxon>Oiketicinae</taxon>
        <taxon>Eumeta</taxon>
    </lineage>
</organism>
<gene>
    <name evidence="2" type="ORF">EVAR_30639_1</name>
</gene>
<evidence type="ECO:0000256" key="1">
    <source>
        <dbReference type="SAM" id="MobiDB-lite"/>
    </source>
</evidence>
<evidence type="ECO:0000313" key="3">
    <source>
        <dbReference type="Proteomes" id="UP000299102"/>
    </source>
</evidence>
<feature type="compositionally biased region" description="Basic residues" evidence="1">
    <location>
        <begin position="147"/>
        <end position="157"/>
    </location>
</feature>
<comment type="caution">
    <text evidence="2">The sequence shown here is derived from an EMBL/GenBank/DDBJ whole genome shotgun (WGS) entry which is preliminary data.</text>
</comment>
<dbReference type="Proteomes" id="UP000299102">
    <property type="component" value="Unassembled WGS sequence"/>
</dbReference>
<sequence length="237" mass="26883">MRVTQPRSRVIDNITLRDRCRCPGKGTPAPGRGHVALHRQPESEVIQRVYSGGGERRLRRDGTTTLFARPLLMRVSVRSLCVKQFAKSVWSLGVIYGDGRPRAATPQRRERLIGFGNIKPPVPHERADAEGGRRRPSAGPATTNKPARPRLGRRRRSRNASRITYRLVYILMKGSHGTNSMFMRAPNVTRPFHPLPARPPLPLGIPSSRRKNAEEQHKRPCSRIMPYNFESYKTLML</sequence>
<feature type="region of interest" description="Disordered" evidence="1">
    <location>
        <begin position="197"/>
        <end position="219"/>
    </location>
</feature>
<evidence type="ECO:0000313" key="2">
    <source>
        <dbReference type="EMBL" id="GBP41201.1"/>
    </source>
</evidence>
<reference evidence="2 3" key="1">
    <citation type="journal article" date="2019" name="Commun. Biol.">
        <title>The bagworm genome reveals a unique fibroin gene that provides high tensile strength.</title>
        <authorList>
            <person name="Kono N."/>
            <person name="Nakamura H."/>
            <person name="Ohtoshi R."/>
            <person name="Tomita M."/>
            <person name="Numata K."/>
            <person name="Arakawa K."/>
        </authorList>
    </citation>
    <scope>NUCLEOTIDE SEQUENCE [LARGE SCALE GENOMIC DNA]</scope>
</reference>
<protein>
    <submittedName>
        <fullName evidence="2">Uncharacterized protein</fullName>
    </submittedName>
</protein>
<feature type="region of interest" description="Disordered" evidence="1">
    <location>
        <begin position="115"/>
        <end position="157"/>
    </location>
</feature>
<dbReference type="AlphaFoldDB" id="A0A4C1VRA9"/>
<accession>A0A4C1VRA9</accession>
<name>A0A4C1VRA9_EUMVA</name>
<feature type="compositionally biased region" description="Basic and acidic residues" evidence="1">
    <location>
        <begin position="122"/>
        <end position="133"/>
    </location>
</feature>
<dbReference type="EMBL" id="BGZK01000395">
    <property type="protein sequence ID" value="GBP41201.1"/>
    <property type="molecule type" value="Genomic_DNA"/>
</dbReference>
<keyword evidence="3" id="KW-1185">Reference proteome</keyword>
<proteinExistence type="predicted"/>